<gene>
    <name evidence="1" type="ORF">OXX778_LOCUS22513</name>
</gene>
<evidence type="ECO:0000313" key="1">
    <source>
        <dbReference type="EMBL" id="CAF1131921.1"/>
    </source>
</evidence>
<name>A0A814REI5_9BILA</name>
<reference evidence="1" key="1">
    <citation type="submission" date="2021-02" db="EMBL/GenBank/DDBJ databases">
        <authorList>
            <person name="Nowell W R."/>
        </authorList>
    </citation>
    <scope>NUCLEOTIDE SEQUENCE</scope>
    <source>
        <strain evidence="1">Ploen Becks lab</strain>
    </source>
</reference>
<proteinExistence type="predicted"/>
<keyword evidence="2" id="KW-1185">Reference proteome</keyword>
<dbReference type="AlphaFoldDB" id="A0A814REI5"/>
<organism evidence="1 2">
    <name type="scientific">Brachionus calyciflorus</name>
    <dbReference type="NCBI Taxonomy" id="104777"/>
    <lineage>
        <taxon>Eukaryota</taxon>
        <taxon>Metazoa</taxon>
        <taxon>Spiralia</taxon>
        <taxon>Gnathifera</taxon>
        <taxon>Rotifera</taxon>
        <taxon>Eurotatoria</taxon>
        <taxon>Monogononta</taxon>
        <taxon>Pseudotrocha</taxon>
        <taxon>Ploima</taxon>
        <taxon>Brachionidae</taxon>
        <taxon>Brachionus</taxon>
    </lineage>
</organism>
<evidence type="ECO:0000313" key="2">
    <source>
        <dbReference type="Proteomes" id="UP000663879"/>
    </source>
</evidence>
<comment type="caution">
    <text evidence="1">The sequence shown here is derived from an EMBL/GenBank/DDBJ whole genome shotgun (WGS) entry which is preliminary data.</text>
</comment>
<dbReference type="EMBL" id="CAJNOC010009696">
    <property type="protein sequence ID" value="CAF1131921.1"/>
    <property type="molecule type" value="Genomic_DNA"/>
</dbReference>
<accession>A0A814REI5</accession>
<protein>
    <submittedName>
        <fullName evidence="1">Uncharacterized protein</fullName>
    </submittedName>
</protein>
<sequence length="207" mass="24863">MFILYRFTRSCIAENTFLIKIPCTGERAHQVYDFLFHYAEKLLVKEAPYGGPCSDCYSRFLSSINGNDRDSLDNMQMNDFIDLYLNDEANHCRFMIVFIEFKNQFHVNSVSKCKRILNGLFFFRFHLHKIIKSRRVSELICYAFIFRNNEIQLTKGIDPQMEFFIIDFLEWIECLYINEEFRLFKCSLRRFKQILKEGIQSYLSDFS</sequence>
<dbReference type="Proteomes" id="UP000663879">
    <property type="component" value="Unassembled WGS sequence"/>
</dbReference>